<dbReference type="Gene3D" id="1.10.1520.10">
    <property type="entry name" value="Ribonuclease III domain"/>
    <property type="match status" value="1"/>
</dbReference>
<proteinExistence type="inferred from homology"/>
<dbReference type="PANTHER" id="PTHR11207:SF0">
    <property type="entry name" value="RIBONUCLEASE 3"/>
    <property type="match status" value="1"/>
</dbReference>
<feature type="binding site" evidence="8">
    <location>
        <position position="97"/>
    </location>
    <ligand>
        <name>Mg(2+)</name>
        <dbReference type="ChEBI" id="CHEBI:18420"/>
    </ligand>
</feature>
<dbReference type="SMART" id="SM00358">
    <property type="entry name" value="DSRM"/>
    <property type="match status" value="1"/>
</dbReference>
<feature type="domain" description="RNase III" evidence="11">
    <location>
        <begin position="1"/>
        <end position="108"/>
    </location>
</feature>
<keyword evidence="3 8" id="KW-0507">mRNA processing</keyword>
<dbReference type="GO" id="GO:0010468">
    <property type="term" value="P:regulation of gene expression"/>
    <property type="evidence" value="ECO:0007669"/>
    <property type="project" value="TreeGrafter"/>
</dbReference>
<keyword evidence="8" id="KW-0963">Cytoplasm</keyword>
<keyword evidence="8" id="KW-0479">Metal-binding</keyword>
<dbReference type="CDD" id="cd10845">
    <property type="entry name" value="DSRM_RNAse_III_family"/>
    <property type="match status" value="1"/>
</dbReference>
<dbReference type="GO" id="GO:0006364">
    <property type="term" value="P:rRNA processing"/>
    <property type="evidence" value="ECO:0007669"/>
    <property type="project" value="UniProtKB-UniRule"/>
</dbReference>
<comment type="catalytic activity">
    <reaction evidence="1 8">
        <text>Endonucleolytic cleavage to 5'-phosphomonoester.</text>
        <dbReference type="EC" id="3.1.26.3"/>
    </reaction>
</comment>
<dbReference type="EMBL" id="SBKP01000013">
    <property type="protein sequence ID" value="RXR27277.1"/>
    <property type="molecule type" value="Genomic_DNA"/>
</dbReference>
<keyword evidence="5 8" id="KW-0255">Endonuclease</keyword>
<dbReference type="PANTHER" id="PTHR11207">
    <property type="entry name" value="RIBONUCLEASE III"/>
    <property type="match status" value="1"/>
</dbReference>
<gene>
    <name evidence="8 12" type="primary">rnc</name>
    <name evidence="12" type="ORF">EQG66_12405</name>
</gene>
<feature type="active site" evidence="8">
    <location>
        <position position="97"/>
    </location>
</feature>
<keyword evidence="7 8" id="KW-0694">RNA-binding</keyword>
<dbReference type="PROSITE" id="PS00517">
    <property type="entry name" value="RNASE_3_1"/>
    <property type="match status" value="1"/>
</dbReference>
<keyword evidence="8" id="KW-0698">rRNA processing</keyword>
<evidence type="ECO:0000259" key="11">
    <source>
        <dbReference type="PROSITE" id="PS50142"/>
    </source>
</evidence>
<dbReference type="HAMAP" id="MF_00104">
    <property type="entry name" value="RNase_III"/>
    <property type="match status" value="1"/>
</dbReference>
<feature type="active site" evidence="8">
    <location>
        <position position="25"/>
    </location>
</feature>
<dbReference type="SMART" id="SM00535">
    <property type="entry name" value="RIBOc"/>
    <property type="match status" value="1"/>
</dbReference>
<feature type="region of interest" description="Disordered" evidence="9">
    <location>
        <begin position="125"/>
        <end position="160"/>
    </location>
</feature>
<sequence>MLFLQAMTHGSASSDHYERLEFLGDRVLGLIIGAWLYQLYPAEPEGKLSARLNQLVSRDVCAEIAREIGLQEHMILGKQARDDGARDSANVLCDMLEAMIGALYLDAGIETAGGFVRCIWSSRVKGAGGAPKHPKSELQEWAASHKRKPPEYTLTERSGPAHAPVFTVTVSIRNIGEAQASGASKQEAEREAARKLLEQLNAL</sequence>
<comment type="subunit">
    <text evidence="8">Homodimer.</text>
</comment>
<keyword evidence="8" id="KW-0819">tRNA processing</keyword>
<dbReference type="Proteomes" id="UP000290958">
    <property type="component" value="Unassembled WGS sequence"/>
</dbReference>
<comment type="caution">
    <text evidence="12">The sequence shown here is derived from an EMBL/GenBank/DDBJ whole genome shotgun (WGS) entry which is preliminary data.</text>
</comment>
<dbReference type="InterPro" id="IPR000999">
    <property type="entry name" value="RNase_III_dom"/>
</dbReference>
<name>A0A4Q1KE88_9SPHN</name>
<dbReference type="AlphaFoldDB" id="A0A4Q1KE88"/>
<evidence type="ECO:0000256" key="1">
    <source>
        <dbReference type="ARBA" id="ARBA00000109"/>
    </source>
</evidence>
<dbReference type="GO" id="GO:0008033">
    <property type="term" value="P:tRNA processing"/>
    <property type="evidence" value="ECO:0007669"/>
    <property type="project" value="UniProtKB-KW"/>
</dbReference>
<evidence type="ECO:0000256" key="4">
    <source>
        <dbReference type="ARBA" id="ARBA00022722"/>
    </source>
</evidence>
<dbReference type="SUPFAM" id="SSF69065">
    <property type="entry name" value="RNase III domain-like"/>
    <property type="match status" value="1"/>
</dbReference>
<dbReference type="InterPro" id="IPR036389">
    <property type="entry name" value="RNase_III_sf"/>
</dbReference>
<protein>
    <recommendedName>
        <fullName evidence="8">Ribonuclease 3</fullName>
        <ecNumber evidence="8">3.1.26.3</ecNumber>
    </recommendedName>
    <alternativeName>
        <fullName evidence="8">Ribonuclease III</fullName>
        <shortName evidence="8">RNase III</shortName>
    </alternativeName>
</protein>
<organism evidence="12 13">
    <name type="scientific">Sphingobium fluviale</name>
    <dbReference type="NCBI Taxonomy" id="2506423"/>
    <lineage>
        <taxon>Bacteria</taxon>
        <taxon>Pseudomonadati</taxon>
        <taxon>Pseudomonadota</taxon>
        <taxon>Alphaproteobacteria</taxon>
        <taxon>Sphingomonadales</taxon>
        <taxon>Sphingomonadaceae</taxon>
        <taxon>Sphingobium</taxon>
    </lineage>
</organism>
<feature type="domain" description="DRBM" evidence="10">
    <location>
        <begin position="133"/>
        <end position="202"/>
    </location>
</feature>
<dbReference type="PROSITE" id="PS50137">
    <property type="entry name" value="DS_RBD"/>
    <property type="match status" value="1"/>
</dbReference>
<dbReference type="Gene3D" id="3.30.160.20">
    <property type="match status" value="1"/>
</dbReference>
<dbReference type="GO" id="GO:0005737">
    <property type="term" value="C:cytoplasm"/>
    <property type="evidence" value="ECO:0007669"/>
    <property type="project" value="UniProtKB-SubCell"/>
</dbReference>
<keyword evidence="8" id="KW-0699">rRNA-binding</keyword>
<evidence type="ECO:0000256" key="6">
    <source>
        <dbReference type="ARBA" id="ARBA00022801"/>
    </source>
</evidence>
<keyword evidence="8" id="KW-0460">Magnesium</keyword>
<comment type="subcellular location">
    <subcellularLocation>
        <location evidence="8">Cytoplasm</location>
    </subcellularLocation>
</comment>
<keyword evidence="4 8" id="KW-0540">Nuclease</keyword>
<keyword evidence="6 8" id="KW-0378">Hydrolase</keyword>
<evidence type="ECO:0000259" key="10">
    <source>
        <dbReference type="PROSITE" id="PS50137"/>
    </source>
</evidence>
<dbReference type="GO" id="GO:0046872">
    <property type="term" value="F:metal ion binding"/>
    <property type="evidence" value="ECO:0007669"/>
    <property type="project" value="UniProtKB-KW"/>
</dbReference>
<dbReference type="OrthoDB" id="9805026at2"/>
<dbReference type="SUPFAM" id="SSF54768">
    <property type="entry name" value="dsRNA-binding domain-like"/>
    <property type="match status" value="1"/>
</dbReference>
<evidence type="ECO:0000313" key="13">
    <source>
        <dbReference type="Proteomes" id="UP000290958"/>
    </source>
</evidence>
<evidence type="ECO:0000256" key="8">
    <source>
        <dbReference type="HAMAP-Rule" id="MF_00104"/>
    </source>
</evidence>
<evidence type="ECO:0000256" key="2">
    <source>
        <dbReference type="ARBA" id="ARBA00010183"/>
    </source>
</evidence>
<feature type="binding site" evidence="8">
    <location>
        <position position="21"/>
    </location>
    <ligand>
        <name>Mg(2+)</name>
        <dbReference type="ChEBI" id="CHEBI:18420"/>
    </ligand>
</feature>
<dbReference type="GO" id="GO:0003725">
    <property type="term" value="F:double-stranded RNA binding"/>
    <property type="evidence" value="ECO:0007669"/>
    <property type="project" value="TreeGrafter"/>
</dbReference>
<evidence type="ECO:0000313" key="12">
    <source>
        <dbReference type="EMBL" id="RXR27277.1"/>
    </source>
</evidence>
<dbReference type="Pfam" id="PF14622">
    <property type="entry name" value="Ribonucleas_3_3"/>
    <property type="match status" value="1"/>
</dbReference>
<keyword evidence="13" id="KW-1185">Reference proteome</keyword>
<dbReference type="InterPro" id="IPR014720">
    <property type="entry name" value="dsRBD_dom"/>
</dbReference>
<evidence type="ECO:0000256" key="3">
    <source>
        <dbReference type="ARBA" id="ARBA00022664"/>
    </source>
</evidence>
<dbReference type="GO" id="GO:0019843">
    <property type="term" value="F:rRNA binding"/>
    <property type="evidence" value="ECO:0007669"/>
    <property type="project" value="UniProtKB-KW"/>
</dbReference>
<dbReference type="NCBIfam" id="TIGR02191">
    <property type="entry name" value="RNaseIII"/>
    <property type="match status" value="1"/>
</dbReference>
<dbReference type="InterPro" id="IPR011907">
    <property type="entry name" value="RNase_III"/>
</dbReference>
<dbReference type="PROSITE" id="PS50142">
    <property type="entry name" value="RNASE_3_2"/>
    <property type="match status" value="1"/>
</dbReference>
<accession>A0A4Q1KE88</accession>
<comment type="similarity">
    <text evidence="2">Belongs to the ribonuclease III family.</text>
</comment>
<dbReference type="GO" id="GO:0004525">
    <property type="term" value="F:ribonuclease III activity"/>
    <property type="evidence" value="ECO:0007669"/>
    <property type="project" value="UniProtKB-UniRule"/>
</dbReference>
<comment type="function">
    <text evidence="8">Digests double-stranded RNA. Involved in the processing of primary rRNA transcript to yield the immediate precursors to the large and small rRNAs (23S and 16S). Processes some mRNAs, and tRNAs when they are encoded in the rRNA operon. Processes pre-crRNA and tracrRNA of type II CRISPR loci if present in the organism.</text>
</comment>
<feature type="binding site" evidence="8">
    <location>
        <position position="94"/>
    </location>
    <ligand>
        <name>Mg(2+)</name>
        <dbReference type="ChEBI" id="CHEBI:18420"/>
    </ligand>
</feature>
<dbReference type="EC" id="3.1.26.3" evidence="8"/>
<reference evidence="13" key="1">
    <citation type="submission" date="2019-01" db="EMBL/GenBank/DDBJ databases">
        <title>Cytophagaceae bacterium strain CAR-16.</title>
        <authorList>
            <person name="Chen W.-M."/>
        </authorList>
    </citation>
    <scope>NUCLEOTIDE SEQUENCE [LARGE SCALE GENOMIC DNA]</scope>
    <source>
        <strain evidence="13">CHR27</strain>
    </source>
</reference>
<evidence type="ECO:0000256" key="9">
    <source>
        <dbReference type="SAM" id="MobiDB-lite"/>
    </source>
</evidence>
<comment type="cofactor">
    <cofactor evidence="8">
        <name>Mg(2+)</name>
        <dbReference type="ChEBI" id="CHEBI:18420"/>
    </cofactor>
</comment>
<dbReference type="GO" id="GO:0006397">
    <property type="term" value="P:mRNA processing"/>
    <property type="evidence" value="ECO:0007669"/>
    <property type="project" value="UniProtKB-UniRule"/>
</dbReference>
<dbReference type="CDD" id="cd00593">
    <property type="entry name" value="RIBOc"/>
    <property type="match status" value="1"/>
</dbReference>
<dbReference type="Pfam" id="PF00035">
    <property type="entry name" value="dsrm"/>
    <property type="match status" value="1"/>
</dbReference>
<evidence type="ECO:0000256" key="7">
    <source>
        <dbReference type="ARBA" id="ARBA00022884"/>
    </source>
</evidence>
<evidence type="ECO:0000256" key="5">
    <source>
        <dbReference type="ARBA" id="ARBA00022759"/>
    </source>
</evidence>